<proteinExistence type="predicted"/>
<evidence type="ECO:0000256" key="1">
    <source>
        <dbReference type="SAM" id="MobiDB-lite"/>
    </source>
</evidence>
<sequence>MPAKKRQQPTLFPQLPLIKQHVPLILPLHNNINSQENNNINSQDNNDINSQDNNDINSQDNNNIISQGNKVPQDQDNEDQLFI</sequence>
<comment type="caution">
    <text evidence="2">The sequence shown here is derived from an EMBL/GenBank/DDBJ whole genome shotgun (WGS) entry which is preliminary data.</text>
</comment>
<accession>A0A2Z6QBL8</accession>
<keyword evidence="4" id="KW-1185">Reference proteome</keyword>
<dbReference type="Proteomes" id="UP000247702">
    <property type="component" value="Unassembled WGS sequence"/>
</dbReference>
<evidence type="ECO:0000313" key="3">
    <source>
        <dbReference type="EMBL" id="GES97096.1"/>
    </source>
</evidence>
<dbReference type="EMBL" id="BEXD01000376">
    <property type="protein sequence ID" value="GBB86905.1"/>
    <property type="molecule type" value="Genomic_DNA"/>
</dbReference>
<reference evidence="2 4" key="1">
    <citation type="submission" date="2017-11" db="EMBL/GenBank/DDBJ databases">
        <title>The genome of Rhizophagus clarus HR1 reveals common genetic basis of auxotrophy among arbuscular mycorrhizal fungi.</title>
        <authorList>
            <person name="Kobayashi Y."/>
        </authorList>
    </citation>
    <scope>NUCLEOTIDE SEQUENCE [LARGE SCALE GENOMIC DNA]</scope>
    <source>
        <strain evidence="2 4">HR1</strain>
    </source>
</reference>
<evidence type="ECO:0000313" key="2">
    <source>
        <dbReference type="EMBL" id="GBB86905.1"/>
    </source>
</evidence>
<feature type="compositionally biased region" description="Low complexity" evidence="1">
    <location>
        <begin position="32"/>
        <end position="67"/>
    </location>
</feature>
<protein>
    <submittedName>
        <fullName evidence="2">Uncharacterized protein</fullName>
    </submittedName>
</protein>
<dbReference type="AlphaFoldDB" id="A0A2Z6QBL8"/>
<organism evidence="2 4">
    <name type="scientific">Rhizophagus clarus</name>
    <dbReference type="NCBI Taxonomy" id="94130"/>
    <lineage>
        <taxon>Eukaryota</taxon>
        <taxon>Fungi</taxon>
        <taxon>Fungi incertae sedis</taxon>
        <taxon>Mucoromycota</taxon>
        <taxon>Glomeromycotina</taxon>
        <taxon>Glomeromycetes</taxon>
        <taxon>Glomerales</taxon>
        <taxon>Glomeraceae</taxon>
        <taxon>Rhizophagus</taxon>
    </lineage>
</organism>
<reference evidence="3" key="2">
    <citation type="submission" date="2019-10" db="EMBL/GenBank/DDBJ databases">
        <title>Conservation and host-specific expression of non-tandemly repeated heterogenous ribosome RNA gene in arbuscular mycorrhizal fungi.</title>
        <authorList>
            <person name="Maeda T."/>
            <person name="Kobayashi Y."/>
            <person name="Nakagawa T."/>
            <person name="Ezawa T."/>
            <person name="Yamaguchi K."/>
            <person name="Bino T."/>
            <person name="Nishimoto Y."/>
            <person name="Shigenobu S."/>
            <person name="Kawaguchi M."/>
        </authorList>
    </citation>
    <scope>NUCLEOTIDE SEQUENCE</scope>
    <source>
        <strain evidence="3">HR1</strain>
    </source>
</reference>
<dbReference type="Proteomes" id="UP000615446">
    <property type="component" value="Unassembled WGS sequence"/>
</dbReference>
<gene>
    <name evidence="3" type="ORF">RCL2_002368400</name>
    <name evidence="2" type="ORF">RclHR1_13360002</name>
</gene>
<evidence type="ECO:0000313" key="4">
    <source>
        <dbReference type="Proteomes" id="UP000247702"/>
    </source>
</evidence>
<dbReference type="EMBL" id="BLAL01000255">
    <property type="protein sequence ID" value="GES97096.1"/>
    <property type="molecule type" value="Genomic_DNA"/>
</dbReference>
<name>A0A2Z6QBL8_9GLOM</name>
<feature type="region of interest" description="Disordered" evidence="1">
    <location>
        <begin position="32"/>
        <end position="83"/>
    </location>
</feature>